<gene>
    <name evidence="1" type="ORF">DFH94DRAFT_856766</name>
</gene>
<comment type="caution">
    <text evidence="1">The sequence shown here is derived from an EMBL/GenBank/DDBJ whole genome shotgun (WGS) entry which is preliminary data.</text>
</comment>
<keyword evidence="2" id="KW-1185">Reference proteome</keyword>
<protein>
    <submittedName>
        <fullName evidence="1">Uncharacterized protein</fullName>
    </submittedName>
</protein>
<proteinExistence type="predicted"/>
<reference evidence="1" key="2">
    <citation type="journal article" date="2020" name="Nat. Commun.">
        <title>Large-scale genome sequencing of mycorrhizal fungi provides insights into the early evolution of symbiotic traits.</title>
        <authorList>
            <person name="Miyauchi S."/>
            <person name="Kiss E."/>
            <person name="Kuo A."/>
            <person name="Drula E."/>
            <person name="Kohler A."/>
            <person name="Sanchez-Garcia M."/>
            <person name="Morin E."/>
            <person name="Andreopoulos B."/>
            <person name="Barry K.W."/>
            <person name="Bonito G."/>
            <person name="Buee M."/>
            <person name="Carver A."/>
            <person name="Chen C."/>
            <person name="Cichocki N."/>
            <person name="Clum A."/>
            <person name="Culley D."/>
            <person name="Crous P.W."/>
            <person name="Fauchery L."/>
            <person name="Girlanda M."/>
            <person name="Hayes R.D."/>
            <person name="Keri Z."/>
            <person name="LaButti K."/>
            <person name="Lipzen A."/>
            <person name="Lombard V."/>
            <person name="Magnuson J."/>
            <person name="Maillard F."/>
            <person name="Murat C."/>
            <person name="Nolan M."/>
            <person name="Ohm R.A."/>
            <person name="Pangilinan J."/>
            <person name="Pereira M.F."/>
            <person name="Perotto S."/>
            <person name="Peter M."/>
            <person name="Pfister S."/>
            <person name="Riley R."/>
            <person name="Sitrit Y."/>
            <person name="Stielow J.B."/>
            <person name="Szollosi G."/>
            <person name="Zifcakova L."/>
            <person name="Stursova M."/>
            <person name="Spatafora J.W."/>
            <person name="Tedersoo L."/>
            <person name="Vaario L.M."/>
            <person name="Yamada A."/>
            <person name="Yan M."/>
            <person name="Wang P."/>
            <person name="Xu J."/>
            <person name="Bruns T."/>
            <person name="Baldrian P."/>
            <person name="Vilgalys R."/>
            <person name="Dunand C."/>
            <person name="Henrissat B."/>
            <person name="Grigoriev I.V."/>
            <person name="Hibbett D."/>
            <person name="Nagy L.G."/>
            <person name="Martin F.M."/>
        </authorList>
    </citation>
    <scope>NUCLEOTIDE SEQUENCE</scope>
    <source>
        <strain evidence="1">Prilba</strain>
    </source>
</reference>
<dbReference type="AlphaFoldDB" id="A0A9P5MP32"/>
<dbReference type="SUPFAM" id="SSF52047">
    <property type="entry name" value="RNI-like"/>
    <property type="match status" value="1"/>
</dbReference>
<organism evidence="1 2">
    <name type="scientific">Russula ochroleuca</name>
    <dbReference type="NCBI Taxonomy" id="152965"/>
    <lineage>
        <taxon>Eukaryota</taxon>
        <taxon>Fungi</taxon>
        <taxon>Dikarya</taxon>
        <taxon>Basidiomycota</taxon>
        <taxon>Agaricomycotina</taxon>
        <taxon>Agaricomycetes</taxon>
        <taxon>Russulales</taxon>
        <taxon>Russulaceae</taxon>
        <taxon>Russula</taxon>
    </lineage>
</organism>
<reference evidence="1" key="1">
    <citation type="submission" date="2019-10" db="EMBL/GenBank/DDBJ databases">
        <authorList>
            <consortium name="DOE Joint Genome Institute"/>
            <person name="Kuo A."/>
            <person name="Miyauchi S."/>
            <person name="Kiss E."/>
            <person name="Drula E."/>
            <person name="Kohler A."/>
            <person name="Sanchez-Garcia M."/>
            <person name="Andreopoulos B."/>
            <person name="Barry K.W."/>
            <person name="Bonito G."/>
            <person name="Buee M."/>
            <person name="Carver A."/>
            <person name="Chen C."/>
            <person name="Cichocki N."/>
            <person name="Clum A."/>
            <person name="Culley D."/>
            <person name="Crous P.W."/>
            <person name="Fauchery L."/>
            <person name="Girlanda M."/>
            <person name="Hayes R."/>
            <person name="Keri Z."/>
            <person name="LaButti K."/>
            <person name="Lipzen A."/>
            <person name="Lombard V."/>
            <person name="Magnuson J."/>
            <person name="Maillard F."/>
            <person name="Morin E."/>
            <person name="Murat C."/>
            <person name="Nolan M."/>
            <person name="Ohm R."/>
            <person name="Pangilinan J."/>
            <person name="Pereira M."/>
            <person name="Perotto S."/>
            <person name="Peter M."/>
            <person name="Riley R."/>
            <person name="Sitrit Y."/>
            <person name="Stielow B."/>
            <person name="Szollosi G."/>
            <person name="Zifcakova L."/>
            <person name="Stursova M."/>
            <person name="Spatafora J.W."/>
            <person name="Tedersoo L."/>
            <person name="Vaario L.-M."/>
            <person name="Yamada A."/>
            <person name="Yan M."/>
            <person name="Wang P."/>
            <person name="Xu J."/>
            <person name="Bruns T."/>
            <person name="Baldrian P."/>
            <person name="Vilgalys R."/>
            <person name="Henrissat B."/>
            <person name="Grigoriev I.V."/>
            <person name="Hibbett D."/>
            <person name="Nagy L.G."/>
            <person name="Martin F.M."/>
        </authorList>
    </citation>
    <scope>NUCLEOTIDE SEQUENCE</scope>
    <source>
        <strain evidence="1">Prilba</strain>
    </source>
</reference>
<evidence type="ECO:0000313" key="2">
    <source>
        <dbReference type="Proteomes" id="UP000759537"/>
    </source>
</evidence>
<name>A0A9P5MP32_9AGAM</name>
<evidence type="ECO:0000313" key="1">
    <source>
        <dbReference type="EMBL" id="KAF8469436.1"/>
    </source>
</evidence>
<accession>A0A9P5MP32</accession>
<dbReference type="Proteomes" id="UP000759537">
    <property type="component" value="Unassembled WGS sequence"/>
</dbReference>
<sequence length="498" mass="56814">MSYLAHSTSSLKTTRTIGQGTIRDESQRQSSAHAASIHVLDDDSLLIIFYLNRPAIFDVDDDRDDRFLGGKGWDREQWWYKLAQVCQRWRQLILGSASYLGLCLVCTYGTRVADMLAHSPPLPLVIDYFHEDRDIIAEEEEIFVALEQRDRIRRVRLNLPFPNLQNLIMAIDEEYPVLEYLIMAHSSEDSSTALMFPDTFQAPHLRHVMLLGFALPIGSRSLTTVVGMVTLSLSMYHPFQPDTLLQWISFMPQLETLLILSDNNCDMERQLLHAPIVTHVTLPNLRFIEFQGGIAYMEAIICQITTPRLQKLVIHLPWQFTLSVPPLLQFIKATESLRFDSAKVVLAGDDEVYVEVYPLEEAETYALSIHVYCRQLDWQVSSVARIINSLSQISSTVEHLTLKHKVNSRLSEEYDMVDCTVWHELLRSFGNVKTLHVDDGLVKELSRGLRLDDGELPLELLLELQELTYSGSGNADAFTSFIEARQNAGRPVTLIRHS</sequence>
<dbReference type="EMBL" id="WHVB01000028">
    <property type="protein sequence ID" value="KAF8469436.1"/>
    <property type="molecule type" value="Genomic_DNA"/>
</dbReference>